<reference evidence="1 2" key="1">
    <citation type="submission" date="2024-04" db="EMBL/GenBank/DDBJ databases">
        <title>whole genome sequencing of Lutimonas vermicola strain IMCC1616.</title>
        <authorList>
            <person name="Bae S.S."/>
        </authorList>
    </citation>
    <scope>NUCLEOTIDE SEQUENCE [LARGE SCALE GENOMIC DNA]</scope>
    <source>
        <strain evidence="1 2">IMCC1616</strain>
    </source>
</reference>
<evidence type="ECO:0008006" key="3">
    <source>
        <dbReference type="Google" id="ProtNLM"/>
    </source>
</evidence>
<gene>
    <name evidence="1" type="ORF">AABB81_12580</name>
</gene>
<keyword evidence="2" id="KW-1185">Reference proteome</keyword>
<sequence length="417" mass="46528">MLERKNIDRVFQENLKDLEVYPNKRVWNNIEAKLSGRPSKPAVALWKKLSGAAVMLVALITTGLFYFNDSKVIPVNSQVSKTDAVTIDQSVETKLTPIFTNEQTQLVDNNKDKNTTRKTEKPIFIKKPSNKVIVTTNEIATMYSTIENKYVVDKNDFLDELKATESITAKMERIPDKITTQNTIDKKWSVGPTVAPVFYNSLQNGSPLNNALSNNTKTSDNALSIGVKVNYQLSNKFFIQSGVNKVELAYNTKNVNALISSSKNALSNINTDKPGVILTPVGIGRSNGVGTQLNKSTVSGDLNQSIEYFELPIEMKYNLYDKRIGLNVVGGFSTLILSNNSLSMITQSEVTDLGNANNLNDLNFSGNLGVDFDYKISKSWYLNVAPMFKYQFNTYSGNSGNFRPYYFGLYSGLNYKF</sequence>
<name>A0ABU9L2S3_9FLAO</name>
<organism evidence="1 2">
    <name type="scientific">Lutimonas vermicola</name>
    <dbReference type="NCBI Taxonomy" id="414288"/>
    <lineage>
        <taxon>Bacteria</taxon>
        <taxon>Pseudomonadati</taxon>
        <taxon>Bacteroidota</taxon>
        <taxon>Flavobacteriia</taxon>
        <taxon>Flavobacteriales</taxon>
        <taxon>Flavobacteriaceae</taxon>
        <taxon>Lutimonas</taxon>
    </lineage>
</organism>
<proteinExistence type="predicted"/>
<evidence type="ECO:0000313" key="1">
    <source>
        <dbReference type="EMBL" id="MEL4456736.1"/>
    </source>
</evidence>
<dbReference type="RefSeq" id="WP_342160902.1">
    <property type="nucleotide sequence ID" value="NZ_JBCDNA010000003.1"/>
</dbReference>
<comment type="caution">
    <text evidence="1">The sequence shown here is derived from an EMBL/GenBank/DDBJ whole genome shotgun (WGS) entry which is preliminary data.</text>
</comment>
<dbReference type="EMBL" id="JBCDNA010000003">
    <property type="protein sequence ID" value="MEL4456736.1"/>
    <property type="molecule type" value="Genomic_DNA"/>
</dbReference>
<dbReference type="Proteomes" id="UP001474120">
    <property type="component" value="Unassembled WGS sequence"/>
</dbReference>
<accession>A0ABU9L2S3</accession>
<evidence type="ECO:0000313" key="2">
    <source>
        <dbReference type="Proteomes" id="UP001474120"/>
    </source>
</evidence>
<protein>
    <recommendedName>
        <fullName evidence="3">Outer membrane protein beta-barrel domain-containing protein</fullName>
    </recommendedName>
</protein>